<evidence type="ECO:0000313" key="3">
    <source>
        <dbReference type="Proteomes" id="UP001472677"/>
    </source>
</evidence>
<organism evidence="2 3">
    <name type="scientific">Hibiscus sabdariffa</name>
    <name type="common">roselle</name>
    <dbReference type="NCBI Taxonomy" id="183260"/>
    <lineage>
        <taxon>Eukaryota</taxon>
        <taxon>Viridiplantae</taxon>
        <taxon>Streptophyta</taxon>
        <taxon>Embryophyta</taxon>
        <taxon>Tracheophyta</taxon>
        <taxon>Spermatophyta</taxon>
        <taxon>Magnoliopsida</taxon>
        <taxon>eudicotyledons</taxon>
        <taxon>Gunneridae</taxon>
        <taxon>Pentapetalae</taxon>
        <taxon>rosids</taxon>
        <taxon>malvids</taxon>
        <taxon>Malvales</taxon>
        <taxon>Malvaceae</taxon>
        <taxon>Malvoideae</taxon>
        <taxon>Hibiscus</taxon>
    </lineage>
</organism>
<proteinExistence type="predicted"/>
<sequence>MNDDEGQETSQLKTPPFSDKNGAAGLDKWGCLLNTIEIMGQTNAESGTDPNDEPVGSDTESGTEPNDKPVSSDTESRTEPIV</sequence>
<keyword evidence="3" id="KW-1185">Reference proteome</keyword>
<comment type="caution">
    <text evidence="2">The sequence shown here is derived from an EMBL/GenBank/DDBJ whole genome shotgun (WGS) entry which is preliminary data.</text>
</comment>
<dbReference type="EMBL" id="JBBPBM010000003">
    <property type="protein sequence ID" value="KAK8593744.1"/>
    <property type="molecule type" value="Genomic_DNA"/>
</dbReference>
<gene>
    <name evidence="2" type="ORF">V6N12_045818</name>
</gene>
<evidence type="ECO:0000256" key="1">
    <source>
        <dbReference type="SAM" id="MobiDB-lite"/>
    </source>
</evidence>
<reference evidence="2 3" key="1">
    <citation type="journal article" date="2024" name="G3 (Bethesda)">
        <title>Genome assembly of Hibiscus sabdariffa L. provides insights into metabolisms of medicinal natural products.</title>
        <authorList>
            <person name="Kim T."/>
        </authorList>
    </citation>
    <scope>NUCLEOTIDE SEQUENCE [LARGE SCALE GENOMIC DNA]</scope>
    <source>
        <strain evidence="2">TK-2024</strain>
        <tissue evidence="2">Old leaves</tissue>
    </source>
</reference>
<name>A0ABR2G3U8_9ROSI</name>
<evidence type="ECO:0000313" key="2">
    <source>
        <dbReference type="EMBL" id="KAK8593744.1"/>
    </source>
</evidence>
<dbReference type="Proteomes" id="UP001472677">
    <property type="component" value="Unassembled WGS sequence"/>
</dbReference>
<accession>A0ABR2G3U8</accession>
<feature type="region of interest" description="Disordered" evidence="1">
    <location>
        <begin position="1"/>
        <end position="26"/>
    </location>
</feature>
<feature type="region of interest" description="Disordered" evidence="1">
    <location>
        <begin position="40"/>
        <end position="82"/>
    </location>
</feature>
<feature type="compositionally biased region" description="Polar residues" evidence="1">
    <location>
        <begin position="40"/>
        <end position="49"/>
    </location>
</feature>
<feature type="compositionally biased region" description="Polar residues" evidence="1">
    <location>
        <begin position="58"/>
        <end position="73"/>
    </location>
</feature>
<protein>
    <submittedName>
        <fullName evidence="2">Uncharacterized protein</fullName>
    </submittedName>
</protein>